<protein>
    <submittedName>
        <fullName evidence="1">Uncharacterized protein</fullName>
    </submittedName>
</protein>
<dbReference type="EMBL" id="JAWQEG010001464">
    <property type="protein sequence ID" value="KAK3879306.1"/>
    <property type="molecule type" value="Genomic_DNA"/>
</dbReference>
<evidence type="ECO:0000313" key="1">
    <source>
        <dbReference type="EMBL" id="KAK3879306.1"/>
    </source>
</evidence>
<dbReference type="Proteomes" id="UP001286313">
    <property type="component" value="Unassembled WGS sequence"/>
</dbReference>
<proteinExistence type="predicted"/>
<gene>
    <name evidence="1" type="ORF">Pcinc_016112</name>
</gene>
<dbReference type="AlphaFoldDB" id="A0AAE1KMA9"/>
<name>A0AAE1KMA9_PETCI</name>
<sequence length="71" mass="7338">MVVVISGKVDLRVSVKWQSGPPCSSTSLGLILTQCYQHGVTVSRVAGGSVGSPGLCTSTPQGGWSLPLPRR</sequence>
<organism evidence="1 2">
    <name type="scientific">Petrolisthes cinctipes</name>
    <name type="common">Flat porcelain crab</name>
    <dbReference type="NCBI Taxonomy" id="88211"/>
    <lineage>
        <taxon>Eukaryota</taxon>
        <taxon>Metazoa</taxon>
        <taxon>Ecdysozoa</taxon>
        <taxon>Arthropoda</taxon>
        <taxon>Crustacea</taxon>
        <taxon>Multicrustacea</taxon>
        <taxon>Malacostraca</taxon>
        <taxon>Eumalacostraca</taxon>
        <taxon>Eucarida</taxon>
        <taxon>Decapoda</taxon>
        <taxon>Pleocyemata</taxon>
        <taxon>Anomura</taxon>
        <taxon>Galatheoidea</taxon>
        <taxon>Porcellanidae</taxon>
        <taxon>Petrolisthes</taxon>
    </lineage>
</organism>
<evidence type="ECO:0000313" key="2">
    <source>
        <dbReference type="Proteomes" id="UP001286313"/>
    </source>
</evidence>
<accession>A0AAE1KMA9</accession>
<reference evidence="1" key="1">
    <citation type="submission" date="2023-10" db="EMBL/GenBank/DDBJ databases">
        <title>Genome assemblies of two species of porcelain crab, Petrolisthes cinctipes and Petrolisthes manimaculis (Anomura: Porcellanidae).</title>
        <authorList>
            <person name="Angst P."/>
        </authorList>
    </citation>
    <scope>NUCLEOTIDE SEQUENCE</scope>
    <source>
        <strain evidence="1">PB745_01</strain>
        <tissue evidence="1">Gill</tissue>
    </source>
</reference>
<keyword evidence="2" id="KW-1185">Reference proteome</keyword>
<comment type="caution">
    <text evidence="1">The sequence shown here is derived from an EMBL/GenBank/DDBJ whole genome shotgun (WGS) entry which is preliminary data.</text>
</comment>